<evidence type="ECO:0000256" key="4">
    <source>
        <dbReference type="PIRSR" id="PIRSR602124-2"/>
    </source>
</evidence>
<dbReference type="PANTHER" id="PTHR10122:SF0">
    <property type="entry name" value="CYTOCHROME C OXIDASE SUBUNIT 5B, ISOFORM A-RELATED"/>
    <property type="match status" value="1"/>
</dbReference>
<gene>
    <name evidence="5" type="ORF">Cni_G22886</name>
</gene>
<feature type="binding site" evidence="4">
    <location>
        <position position="139"/>
    </location>
    <ligand>
        <name>Zn(2+)</name>
        <dbReference type="ChEBI" id="CHEBI:29105"/>
    </ligand>
</feature>
<keyword evidence="2 4" id="KW-0862">Zinc</keyword>
<feature type="binding site" evidence="4">
    <location>
        <position position="124"/>
    </location>
    <ligand>
        <name>Zn(2+)</name>
        <dbReference type="ChEBI" id="CHEBI:29105"/>
    </ligand>
</feature>
<dbReference type="AlphaFoldDB" id="A0AAQ3QIP5"/>
<dbReference type="Proteomes" id="UP001327560">
    <property type="component" value="Chromosome 7"/>
</dbReference>
<evidence type="ECO:0000256" key="3">
    <source>
        <dbReference type="ARBA" id="ARBA00061018"/>
    </source>
</evidence>
<sequence>MWRRACVAPFRSILGRPHASAAAVLCSRGRMLAPISSSSQFPSAAHLFSSDSGEGSLKKRVEDVMPIATGLEREEIEAELEGKKRFDMDAPVGPFGTKEAPAVIQSYYDKRIVGCPGGEGEDEHDVVWFWLEKGKPHECPVCSQYFVLEVIGEGGNPDGHGSSDDEH</sequence>
<dbReference type="InterPro" id="IPR002124">
    <property type="entry name" value="Cyt_c_oxidase_su5b"/>
</dbReference>
<dbReference type="PANTHER" id="PTHR10122">
    <property type="entry name" value="CYTOCHROME C OXIDASE SUBUNIT 5B, MITOCHONDRIAL"/>
    <property type="match status" value="1"/>
</dbReference>
<dbReference type="Gene3D" id="2.60.11.10">
    <property type="entry name" value="Cytochrome c oxidase, subunit Vb"/>
    <property type="match status" value="1"/>
</dbReference>
<protein>
    <submittedName>
        <fullName evidence="5">Cytochrome c oxidase subunit 5b-like</fullName>
    </submittedName>
</protein>
<dbReference type="GO" id="GO:0005740">
    <property type="term" value="C:mitochondrial envelope"/>
    <property type="evidence" value="ECO:0007669"/>
    <property type="project" value="InterPro"/>
</dbReference>
<organism evidence="5 6">
    <name type="scientific">Canna indica</name>
    <name type="common">Indian-shot</name>
    <dbReference type="NCBI Taxonomy" id="4628"/>
    <lineage>
        <taxon>Eukaryota</taxon>
        <taxon>Viridiplantae</taxon>
        <taxon>Streptophyta</taxon>
        <taxon>Embryophyta</taxon>
        <taxon>Tracheophyta</taxon>
        <taxon>Spermatophyta</taxon>
        <taxon>Magnoliopsida</taxon>
        <taxon>Liliopsida</taxon>
        <taxon>Zingiberales</taxon>
        <taxon>Cannaceae</taxon>
        <taxon>Canna</taxon>
    </lineage>
</organism>
<dbReference type="CDD" id="cd00924">
    <property type="entry name" value="Cyt_c_Oxidase_Vb"/>
    <property type="match status" value="1"/>
</dbReference>
<dbReference type="GO" id="GO:0006123">
    <property type="term" value="P:mitochondrial electron transport, cytochrome c to oxygen"/>
    <property type="evidence" value="ECO:0007669"/>
    <property type="project" value="InterPro"/>
</dbReference>
<dbReference type="InterPro" id="IPR036972">
    <property type="entry name" value="Cyt_c_oxidase_su5b_sf"/>
</dbReference>
<reference evidence="5 6" key="1">
    <citation type="submission" date="2023-10" db="EMBL/GenBank/DDBJ databases">
        <title>Chromosome-scale genome assembly provides insights into flower coloration mechanisms of Canna indica.</title>
        <authorList>
            <person name="Li C."/>
        </authorList>
    </citation>
    <scope>NUCLEOTIDE SEQUENCE [LARGE SCALE GENOMIC DNA]</scope>
    <source>
        <tissue evidence="5">Flower</tissue>
    </source>
</reference>
<dbReference type="FunFam" id="2.60.11.10:FF:000002">
    <property type="entry name" value="Cytochrome c oxidase subunit Vb"/>
    <property type="match status" value="1"/>
</dbReference>
<evidence type="ECO:0000256" key="1">
    <source>
        <dbReference type="ARBA" id="ARBA00022723"/>
    </source>
</evidence>
<evidence type="ECO:0000313" key="5">
    <source>
        <dbReference type="EMBL" id="WOL14106.1"/>
    </source>
</evidence>
<feature type="binding site" evidence="4">
    <location>
        <position position="142"/>
    </location>
    <ligand>
        <name>Zn(2+)</name>
        <dbReference type="ChEBI" id="CHEBI:29105"/>
    </ligand>
</feature>
<accession>A0AAQ3QIP5</accession>
<dbReference type="SUPFAM" id="SSF57802">
    <property type="entry name" value="Rubredoxin-like"/>
    <property type="match status" value="1"/>
</dbReference>
<dbReference type="EMBL" id="CP136896">
    <property type="protein sequence ID" value="WOL14106.1"/>
    <property type="molecule type" value="Genomic_DNA"/>
</dbReference>
<keyword evidence="6" id="KW-1185">Reference proteome</keyword>
<feature type="binding site" evidence="4">
    <location>
        <position position="115"/>
    </location>
    <ligand>
        <name>Zn(2+)</name>
        <dbReference type="ChEBI" id="CHEBI:29105"/>
    </ligand>
</feature>
<comment type="similarity">
    <text evidence="3">Belongs to the cytochrome c oxidase subunit 5B (TC 3.D.4.11) family.</text>
</comment>
<evidence type="ECO:0000256" key="2">
    <source>
        <dbReference type="ARBA" id="ARBA00022833"/>
    </source>
</evidence>
<evidence type="ECO:0000313" key="6">
    <source>
        <dbReference type="Proteomes" id="UP001327560"/>
    </source>
</evidence>
<dbReference type="GO" id="GO:0046872">
    <property type="term" value="F:metal ion binding"/>
    <property type="evidence" value="ECO:0007669"/>
    <property type="project" value="UniProtKB-KW"/>
</dbReference>
<dbReference type="GO" id="GO:0045277">
    <property type="term" value="C:respiratory chain complex IV"/>
    <property type="evidence" value="ECO:0007669"/>
    <property type="project" value="InterPro"/>
</dbReference>
<dbReference type="PROSITE" id="PS51359">
    <property type="entry name" value="COX5B_2"/>
    <property type="match status" value="1"/>
</dbReference>
<keyword evidence="1 4" id="KW-0479">Metal-binding</keyword>
<proteinExistence type="inferred from homology"/>
<dbReference type="Pfam" id="PF01215">
    <property type="entry name" value="COX5B"/>
    <property type="match status" value="1"/>
</dbReference>
<name>A0AAQ3QIP5_9LILI</name>